<feature type="transmembrane region" description="Helical" evidence="2">
    <location>
        <begin position="744"/>
        <end position="767"/>
    </location>
</feature>
<evidence type="ECO:0000256" key="2">
    <source>
        <dbReference type="SAM" id="Phobius"/>
    </source>
</evidence>
<reference evidence="3" key="1">
    <citation type="submission" date="2020-05" db="EMBL/GenBank/DDBJ databases">
        <authorList>
            <person name="Chiriac C."/>
            <person name="Salcher M."/>
            <person name="Ghai R."/>
            <person name="Kavagutti S V."/>
        </authorList>
    </citation>
    <scope>NUCLEOTIDE SEQUENCE</scope>
</reference>
<accession>A0A6J6LR31</accession>
<dbReference type="AlphaFoldDB" id="A0A6J6LR31"/>
<feature type="compositionally biased region" description="Acidic residues" evidence="1">
    <location>
        <begin position="1102"/>
        <end position="1116"/>
    </location>
</feature>
<feature type="region of interest" description="Disordered" evidence="1">
    <location>
        <begin position="1097"/>
        <end position="1139"/>
    </location>
</feature>
<dbReference type="Pfam" id="PF13641">
    <property type="entry name" value="Glyco_tranf_2_3"/>
    <property type="match status" value="1"/>
</dbReference>
<dbReference type="PANTHER" id="PTHR43685">
    <property type="entry name" value="GLYCOSYLTRANSFERASE"/>
    <property type="match status" value="1"/>
</dbReference>
<feature type="transmembrane region" description="Helical" evidence="2">
    <location>
        <begin position="566"/>
        <end position="583"/>
    </location>
</feature>
<proteinExistence type="predicted"/>
<keyword evidence="2" id="KW-0812">Transmembrane</keyword>
<feature type="transmembrane region" description="Helical" evidence="2">
    <location>
        <begin position="534"/>
        <end position="554"/>
    </location>
</feature>
<sequence>MDENQVDENQVDGNQVDENQVDENQVDENQAGELPSGNDELTTEWFSREDEFEVAYVPLLPRRHHHVTAVLVSHEGAIWLPAALTNLASQTRPPEAVVGVDTGSTDASLSQLRAAFGSDRVVAADSKLGFGDAVRAGVAHVGQVRVAPSEEPVEELIEWLWLLHDDSAADLACLEALLNTADDNPSASILGPKILGWHDRRLLLEVGVSITSSGRRYTGLERREHDQGQHDGVRDVLAVSSAGMLVRREVWQHLDGFDRALPLFRDDIDFCWRAHLAGERVLIATDAVLHHREAAAHGRRAEEFAPRPHRIDREAAVHVLLAHTSVVAVPFLALRLLVVSAVRSVVYLLGKDFDAARDEVGAVLDVALHPARLRASRRLSARTATEPYSVIRSLRPSVWAQLRQGLELIAGIATTSSTALSASVSALDSGPVDDDAAYLDSAGPGLLRRALIRPSVLFIFVLTLFALIATRNMWWGDGVLQGGALLPSLPGASDLWGTYSEAWHNIGPGSIAPAAPYLMLIFGLAFLLLGKAQLAVTVIVVLAIPLVAWSMYFATRGLIAGRAVRIWAAAAYALVPALTGALSSGRIGTVIAAILLPFVVRSFVRIVGSRGTFRRAAGTALLLAALTAVLPFTWLIAIALGTAFSVLLILGSGENSWLVIRRLALALFAPIVLLMPWSLGLITHPAEFFLQPGIESSALSDPNVNAVDVLLLHPGGPGMTPLWVTVGLLVAGFAALLRRNRATYILACWAVAGCALVVGVLQTVISVTPIDSVSAIRTWPGGATLLLSAALILAASIATDGLRERMVGVSLNISQPFIVLVVVVAVLAPVLSAAYWFSVADGLLRKAPFAAVPAFVEADALGGQAPRTLVLRQDRDGAVQYTLVNGAGPSLGDADAAPPGQVWAEIDPLVAGLASGRGGDEVAGLAGYGVRYVILAAGTSRSLIPVLDGEPGLRRLASASGEVLWRVAGVTSRARLIAGATTTPLSVVLAPTGAAWVGIDPYLDQLIDTGPVGRELIVGAVAAPGWRATMVGKDGSPQQELEAQVPAGQLGWSQGFIAPAGGGQVVISFDQGQRTLWLWLQFAVLFVLVVLALPSRQRRDPDPDEQDVQDFQDSNDDIAPRPNSKPEPGSITPSNVIIR</sequence>
<evidence type="ECO:0000313" key="3">
    <source>
        <dbReference type="EMBL" id="CAB4664201.1"/>
    </source>
</evidence>
<dbReference type="InterPro" id="IPR029044">
    <property type="entry name" value="Nucleotide-diphossugar_trans"/>
</dbReference>
<feature type="transmembrane region" description="Helical" evidence="2">
    <location>
        <begin position="456"/>
        <end position="475"/>
    </location>
</feature>
<feature type="transmembrane region" description="Helical" evidence="2">
    <location>
        <begin position="315"/>
        <end position="338"/>
    </location>
</feature>
<dbReference type="InterPro" id="IPR050834">
    <property type="entry name" value="Glycosyltransf_2"/>
</dbReference>
<keyword evidence="2" id="KW-1133">Transmembrane helix</keyword>
<feature type="transmembrane region" description="Helical" evidence="2">
    <location>
        <begin position="590"/>
        <end position="608"/>
    </location>
</feature>
<keyword evidence="2" id="KW-0472">Membrane</keyword>
<feature type="transmembrane region" description="Helical" evidence="2">
    <location>
        <begin position="779"/>
        <end position="797"/>
    </location>
</feature>
<feature type="transmembrane region" description="Helical" evidence="2">
    <location>
        <begin position="1076"/>
        <end position="1093"/>
    </location>
</feature>
<gene>
    <name evidence="3" type="ORF">UFOPK2310_00256</name>
</gene>
<feature type="transmembrane region" description="Helical" evidence="2">
    <location>
        <begin position="511"/>
        <end position="529"/>
    </location>
</feature>
<dbReference type="EMBL" id="CAEZWW010000017">
    <property type="protein sequence ID" value="CAB4664201.1"/>
    <property type="molecule type" value="Genomic_DNA"/>
</dbReference>
<protein>
    <submittedName>
        <fullName evidence="3">Unannotated protein</fullName>
    </submittedName>
</protein>
<feature type="transmembrane region" description="Helical" evidence="2">
    <location>
        <begin position="620"/>
        <end position="651"/>
    </location>
</feature>
<feature type="compositionally biased region" description="Acidic residues" evidence="1">
    <location>
        <begin position="1"/>
        <end position="10"/>
    </location>
</feature>
<name>A0A6J6LR31_9ZZZZ</name>
<feature type="region of interest" description="Disordered" evidence="1">
    <location>
        <begin position="1"/>
        <end position="40"/>
    </location>
</feature>
<feature type="transmembrane region" description="Helical" evidence="2">
    <location>
        <begin position="663"/>
        <end position="682"/>
    </location>
</feature>
<evidence type="ECO:0000256" key="1">
    <source>
        <dbReference type="SAM" id="MobiDB-lite"/>
    </source>
</evidence>
<organism evidence="3">
    <name type="scientific">freshwater metagenome</name>
    <dbReference type="NCBI Taxonomy" id="449393"/>
    <lineage>
        <taxon>unclassified sequences</taxon>
        <taxon>metagenomes</taxon>
        <taxon>ecological metagenomes</taxon>
    </lineage>
</organism>
<dbReference type="SUPFAM" id="SSF53448">
    <property type="entry name" value="Nucleotide-diphospho-sugar transferases"/>
    <property type="match status" value="1"/>
</dbReference>
<dbReference type="Gene3D" id="3.90.550.10">
    <property type="entry name" value="Spore Coat Polysaccharide Biosynthesis Protein SpsA, Chain A"/>
    <property type="match status" value="1"/>
</dbReference>
<feature type="transmembrane region" description="Helical" evidence="2">
    <location>
        <begin position="817"/>
        <end position="837"/>
    </location>
</feature>
<dbReference type="PANTHER" id="PTHR43685:SF3">
    <property type="entry name" value="SLR2126 PROTEIN"/>
    <property type="match status" value="1"/>
</dbReference>
<feature type="transmembrane region" description="Helical" evidence="2">
    <location>
        <begin position="720"/>
        <end position="737"/>
    </location>
</feature>